<keyword evidence="2" id="KW-1185">Reference proteome</keyword>
<feature type="non-terminal residue" evidence="1">
    <location>
        <position position="1"/>
    </location>
</feature>
<name>A0A6A6E3N3_9PEZI</name>
<dbReference type="Proteomes" id="UP000800200">
    <property type="component" value="Unassembled WGS sequence"/>
</dbReference>
<protein>
    <submittedName>
        <fullName evidence="1">Uncharacterized protein</fullName>
    </submittedName>
</protein>
<dbReference type="PANTHER" id="PTHR46082">
    <property type="entry name" value="ATP/GTP-BINDING PROTEIN-RELATED"/>
    <property type="match status" value="1"/>
</dbReference>
<gene>
    <name evidence="1" type="ORF">K469DRAFT_774957</name>
</gene>
<proteinExistence type="predicted"/>
<accession>A0A6A6E3N3</accession>
<dbReference type="EMBL" id="ML994629">
    <property type="protein sequence ID" value="KAF2186424.1"/>
    <property type="molecule type" value="Genomic_DNA"/>
</dbReference>
<evidence type="ECO:0000313" key="1">
    <source>
        <dbReference type="EMBL" id="KAF2186424.1"/>
    </source>
</evidence>
<sequence length="118" mass="13342">TVTGYLPLLADQEKEVIDLLAQEFEDGGRYYDVENPVATTWLISFEQIRRRNPLAADYLSFMACIDPKDSPLSLLPTSTSRNKEADAIGTLDAYSFIIRRPADLALDLHWLVHLTTRS</sequence>
<dbReference type="InterPro" id="IPR053137">
    <property type="entry name" value="NLR-like"/>
</dbReference>
<dbReference type="PANTHER" id="PTHR46082:SF6">
    <property type="entry name" value="AAA+ ATPASE DOMAIN-CONTAINING PROTEIN-RELATED"/>
    <property type="match status" value="1"/>
</dbReference>
<reference evidence="1" key="1">
    <citation type="journal article" date="2020" name="Stud. Mycol.">
        <title>101 Dothideomycetes genomes: a test case for predicting lifestyles and emergence of pathogens.</title>
        <authorList>
            <person name="Haridas S."/>
            <person name="Albert R."/>
            <person name="Binder M."/>
            <person name="Bloem J."/>
            <person name="Labutti K."/>
            <person name="Salamov A."/>
            <person name="Andreopoulos B."/>
            <person name="Baker S."/>
            <person name="Barry K."/>
            <person name="Bills G."/>
            <person name="Bluhm B."/>
            <person name="Cannon C."/>
            <person name="Castanera R."/>
            <person name="Culley D."/>
            <person name="Daum C."/>
            <person name="Ezra D."/>
            <person name="Gonzalez J."/>
            <person name="Henrissat B."/>
            <person name="Kuo A."/>
            <person name="Liang C."/>
            <person name="Lipzen A."/>
            <person name="Lutzoni F."/>
            <person name="Magnuson J."/>
            <person name="Mondo S."/>
            <person name="Nolan M."/>
            <person name="Ohm R."/>
            <person name="Pangilinan J."/>
            <person name="Park H.-J."/>
            <person name="Ramirez L."/>
            <person name="Alfaro M."/>
            <person name="Sun H."/>
            <person name="Tritt A."/>
            <person name="Yoshinaga Y."/>
            <person name="Zwiers L.-H."/>
            <person name="Turgeon B."/>
            <person name="Goodwin S."/>
            <person name="Spatafora J."/>
            <person name="Crous P."/>
            <person name="Grigoriev I."/>
        </authorList>
    </citation>
    <scope>NUCLEOTIDE SEQUENCE</scope>
    <source>
        <strain evidence="1">CBS 207.26</strain>
    </source>
</reference>
<dbReference type="AlphaFoldDB" id="A0A6A6E3N3"/>
<evidence type="ECO:0000313" key="2">
    <source>
        <dbReference type="Proteomes" id="UP000800200"/>
    </source>
</evidence>
<organism evidence="1 2">
    <name type="scientific">Zopfia rhizophila CBS 207.26</name>
    <dbReference type="NCBI Taxonomy" id="1314779"/>
    <lineage>
        <taxon>Eukaryota</taxon>
        <taxon>Fungi</taxon>
        <taxon>Dikarya</taxon>
        <taxon>Ascomycota</taxon>
        <taxon>Pezizomycotina</taxon>
        <taxon>Dothideomycetes</taxon>
        <taxon>Dothideomycetes incertae sedis</taxon>
        <taxon>Zopfiaceae</taxon>
        <taxon>Zopfia</taxon>
    </lineage>
</organism>
<dbReference type="OrthoDB" id="5986190at2759"/>